<evidence type="ECO:0000256" key="5">
    <source>
        <dbReference type="ARBA" id="ARBA00023125"/>
    </source>
</evidence>
<feature type="compositionally biased region" description="Polar residues" evidence="8">
    <location>
        <begin position="88"/>
        <end position="102"/>
    </location>
</feature>
<dbReference type="eggNOG" id="ENOG502QQGC">
    <property type="taxonomic scope" value="Eukaryota"/>
</dbReference>
<dbReference type="HOGENOM" id="CLU_010748_0_1_1"/>
<evidence type="ECO:0000256" key="6">
    <source>
        <dbReference type="ARBA" id="ARBA00023163"/>
    </source>
</evidence>
<feature type="region of interest" description="Disordered" evidence="8">
    <location>
        <begin position="152"/>
        <end position="180"/>
    </location>
</feature>
<dbReference type="GO" id="GO:0071466">
    <property type="term" value="P:cellular response to xenobiotic stimulus"/>
    <property type="evidence" value="ECO:0007669"/>
    <property type="project" value="EnsemblFungi"/>
</dbReference>
<dbReference type="GO" id="GO:0001228">
    <property type="term" value="F:DNA-binding transcription activator activity, RNA polymerase II-specific"/>
    <property type="evidence" value="ECO:0007669"/>
    <property type="project" value="EnsemblFungi"/>
</dbReference>
<dbReference type="GeneID" id="14498203"/>
<dbReference type="GO" id="GO:0000122">
    <property type="term" value="P:negative regulation of transcription by RNA polymerase II"/>
    <property type="evidence" value="ECO:0007669"/>
    <property type="project" value="EnsemblFungi"/>
</dbReference>
<dbReference type="Proteomes" id="UP000002866">
    <property type="component" value="Chromosome 10"/>
</dbReference>
<dbReference type="GO" id="GO:0008270">
    <property type="term" value="F:zinc ion binding"/>
    <property type="evidence" value="ECO:0007669"/>
    <property type="project" value="InterPro"/>
</dbReference>
<sequence>MNDTSSITNTGISHKKRKTGKSCIFCRRSHLVCSGQTPCQRCIRRGISHLCTPNDESQITGTVTRNKVHYASKLPTSRKDNKHRTSNSEHSTSDTNGTSNTINSLLQQTPMFISQNVGSEFGSLNEFLGMLDDTLLTYDFYPSQNQLLGPQSELQTQSQTDDVVTPQVSTQTNIEPPVINSQSTAIQNGPLLPPSEELLSNNSNNIINKVEKLPVPSTNVIPIGTPTNRSNSISTAINKNSTDTINAKRTRDHFFLTAADPSFESAPEQRLRLVLEAKHQAGLLQPYDHQLSYKKFLNYLSEDEEALNDEESKNRIIKAINTVKPALQAITESLQPLELLLIEENFERLLMGYDRVFSSMAVPACLWRRTGQIFRANREFATLVGCSVDELRAGSRSIYQLLTLESNVNLWEKYAALSFDSSQKSILTHCNLKVWNSNVKKPCCVTYTIARDSYNMPICIIGNFIPVSDTN</sequence>
<gene>
    <name evidence="10" type="primary">TBLA0J00370</name>
    <name evidence="10" type="ORF">TBLA_0J00370</name>
</gene>
<evidence type="ECO:0000256" key="7">
    <source>
        <dbReference type="ARBA" id="ARBA00023242"/>
    </source>
</evidence>
<evidence type="ECO:0000259" key="9">
    <source>
        <dbReference type="PROSITE" id="PS50048"/>
    </source>
</evidence>
<evidence type="ECO:0000313" key="10">
    <source>
        <dbReference type="EMBL" id="CCH63037.1"/>
    </source>
</evidence>
<feature type="region of interest" description="Disordered" evidence="8">
    <location>
        <begin position="54"/>
        <end position="102"/>
    </location>
</feature>
<evidence type="ECO:0000256" key="4">
    <source>
        <dbReference type="ARBA" id="ARBA00023015"/>
    </source>
</evidence>
<dbReference type="InterPro" id="IPR036864">
    <property type="entry name" value="Zn2-C6_fun-type_DNA-bd_sf"/>
</dbReference>
<keyword evidence="4" id="KW-0805">Transcription regulation</keyword>
<dbReference type="EMBL" id="HE806325">
    <property type="protein sequence ID" value="CCH63037.1"/>
    <property type="molecule type" value="Genomic_DNA"/>
</dbReference>
<evidence type="ECO:0000256" key="1">
    <source>
        <dbReference type="ARBA" id="ARBA00004123"/>
    </source>
</evidence>
<dbReference type="PANTHER" id="PTHR31986:SF7">
    <property type="entry name" value="REGULATOR OF DRUG SENSITIVITY 2"/>
    <property type="match status" value="1"/>
</dbReference>
<keyword evidence="5" id="KW-0238">DNA-binding</keyword>
<feature type="compositionally biased region" description="Polar residues" evidence="8">
    <location>
        <begin position="54"/>
        <end position="65"/>
    </location>
</feature>
<dbReference type="FunCoup" id="I2H9I5">
    <property type="interactions" value="521"/>
</dbReference>
<name>I2H9I5_HENB6</name>
<evidence type="ECO:0000256" key="8">
    <source>
        <dbReference type="SAM" id="MobiDB-lite"/>
    </source>
</evidence>
<dbReference type="OMA" id="RWMDSNV"/>
<keyword evidence="7" id="KW-0539">Nucleus</keyword>
<dbReference type="InterPro" id="IPR053045">
    <property type="entry name" value="Zinc_cluster_trans_reg"/>
</dbReference>
<accession>I2H9I5</accession>
<keyword evidence="6" id="KW-0804">Transcription</keyword>
<dbReference type="Gene3D" id="4.10.240.10">
    <property type="entry name" value="Zn(2)-C6 fungal-type DNA-binding domain"/>
    <property type="match status" value="1"/>
</dbReference>
<reference evidence="10 11" key="1">
    <citation type="journal article" date="2011" name="Proc. Natl. Acad. Sci. U.S.A.">
        <title>Evolutionary erosion of yeast sex chromosomes by mating-type switching accidents.</title>
        <authorList>
            <person name="Gordon J.L."/>
            <person name="Armisen D."/>
            <person name="Proux-Wera E."/>
            <person name="Oheigeartaigh S.S."/>
            <person name="Byrne K.P."/>
            <person name="Wolfe K.H."/>
        </authorList>
    </citation>
    <scope>NUCLEOTIDE SEQUENCE [LARGE SCALE GENOMIC DNA]</scope>
    <source>
        <strain evidence="11">ATCC 34711 / CBS 6284 / DSM 70876 / NBRC 10599 / NRRL Y-10934 / UCD 77-7</strain>
    </source>
</reference>
<dbReference type="InterPro" id="IPR056751">
    <property type="entry name" value="PAS_13"/>
</dbReference>
<dbReference type="Pfam" id="PF24990">
    <property type="entry name" value="PAS_13"/>
    <property type="match status" value="1"/>
</dbReference>
<dbReference type="InParanoid" id="I2H9I5"/>
<dbReference type="PROSITE" id="PS00463">
    <property type="entry name" value="ZN2_CY6_FUNGAL_1"/>
    <property type="match status" value="1"/>
</dbReference>
<dbReference type="SMART" id="SM00066">
    <property type="entry name" value="GAL4"/>
    <property type="match status" value="1"/>
</dbReference>
<proteinExistence type="predicted"/>
<dbReference type="SUPFAM" id="SSF57701">
    <property type="entry name" value="Zn2/Cys6 DNA-binding domain"/>
    <property type="match status" value="1"/>
</dbReference>
<dbReference type="GO" id="GO:0005634">
    <property type="term" value="C:nucleus"/>
    <property type="evidence" value="ECO:0007669"/>
    <property type="project" value="UniProtKB-SubCell"/>
</dbReference>
<keyword evidence="2" id="KW-0479">Metal-binding</keyword>
<feature type="domain" description="Zn(2)-C6 fungal-type" evidence="9">
    <location>
        <begin position="22"/>
        <end position="52"/>
    </location>
</feature>
<dbReference type="OrthoDB" id="65716at2759"/>
<dbReference type="AlphaFoldDB" id="I2H9I5"/>
<dbReference type="CDD" id="cd00067">
    <property type="entry name" value="GAL4"/>
    <property type="match status" value="1"/>
</dbReference>
<keyword evidence="11" id="KW-1185">Reference proteome</keyword>
<dbReference type="KEGG" id="tbl:TBLA_0J00370"/>
<dbReference type="Pfam" id="PF00172">
    <property type="entry name" value="Zn_clus"/>
    <property type="match status" value="1"/>
</dbReference>
<organism evidence="10 11">
    <name type="scientific">Henningerozyma blattae (strain ATCC 34711 / CBS 6284 / DSM 70876 / NBRC 10599 / NRRL Y-10934 / UCD 77-7)</name>
    <name type="common">Yeast</name>
    <name type="synonym">Tetrapisispora blattae</name>
    <dbReference type="NCBI Taxonomy" id="1071380"/>
    <lineage>
        <taxon>Eukaryota</taxon>
        <taxon>Fungi</taxon>
        <taxon>Dikarya</taxon>
        <taxon>Ascomycota</taxon>
        <taxon>Saccharomycotina</taxon>
        <taxon>Saccharomycetes</taxon>
        <taxon>Saccharomycetales</taxon>
        <taxon>Saccharomycetaceae</taxon>
        <taxon>Henningerozyma</taxon>
    </lineage>
</organism>
<protein>
    <recommendedName>
        <fullName evidence="9">Zn(2)-C6 fungal-type domain-containing protein</fullName>
    </recommendedName>
</protein>
<dbReference type="GO" id="GO:0045722">
    <property type="term" value="P:positive regulation of gluconeogenesis"/>
    <property type="evidence" value="ECO:0007669"/>
    <property type="project" value="EnsemblFungi"/>
</dbReference>
<evidence type="ECO:0000313" key="11">
    <source>
        <dbReference type="Proteomes" id="UP000002866"/>
    </source>
</evidence>
<dbReference type="PROSITE" id="PS50048">
    <property type="entry name" value="ZN2_CY6_FUNGAL_2"/>
    <property type="match status" value="1"/>
</dbReference>
<dbReference type="PANTHER" id="PTHR31986">
    <property type="entry name" value="REGULATOR OF DRUG SENSITIVITY 2"/>
    <property type="match status" value="1"/>
</dbReference>
<dbReference type="RefSeq" id="XP_004182556.1">
    <property type="nucleotide sequence ID" value="XM_004182508.1"/>
</dbReference>
<evidence type="ECO:0000256" key="2">
    <source>
        <dbReference type="ARBA" id="ARBA00022723"/>
    </source>
</evidence>
<dbReference type="InterPro" id="IPR001138">
    <property type="entry name" value="Zn2Cys6_DnaBD"/>
</dbReference>
<keyword evidence="3" id="KW-0862">Zinc</keyword>
<comment type="subcellular location">
    <subcellularLocation>
        <location evidence="1">Nucleus</location>
    </subcellularLocation>
</comment>
<dbReference type="STRING" id="1071380.I2H9I5"/>
<dbReference type="GO" id="GO:0000978">
    <property type="term" value="F:RNA polymerase II cis-regulatory region sequence-specific DNA binding"/>
    <property type="evidence" value="ECO:0007669"/>
    <property type="project" value="EnsemblFungi"/>
</dbReference>
<evidence type="ECO:0000256" key="3">
    <source>
        <dbReference type="ARBA" id="ARBA00022833"/>
    </source>
</evidence>